<feature type="chain" id="PRO_5030694152" evidence="3">
    <location>
        <begin position="32"/>
        <end position="894"/>
    </location>
</feature>
<dbReference type="SUPFAM" id="SSF101898">
    <property type="entry name" value="NHL repeat"/>
    <property type="match status" value="1"/>
</dbReference>
<proteinExistence type="predicted"/>
<reference evidence="5 6" key="1">
    <citation type="submission" date="2020-08" db="EMBL/GenBank/DDBJ databases">
        <title>Sequencing the genomes of 1000 actinobacteria strains.</title>
        <authorList>
            <person name="Klenk H.-P."/>
        </authorList>
    </citation>
    <scope>NUCLEOTIDE SEQUENCE [LARGE SCALE GENOMIC DNA]</scope>
    <source>
        <strain evidence="5 6">DSM 20146</strain>
    </source>
</reference>
<keyword evidence="2" id="KW-0812">Transmembrane</keyword>
<dbReference type="PROSITE" id="PS51841">
    <property type="entry name" value="LTD"/>
    <property type="match status" value="2"/>
</dbReference>
<sequence>MRPHLSRAVAALAATAVAGALTIAIPAAASAADTPSVRITEWMYNPLTGAGEFFEITNLGSAPVSLAGWSFDDDSRTPGTVPLDSLGTLAVGESAVVTELSDAAFRSEWGLGADVKVLADNTTGLGRADEINVFDGSDPVANLVDRLTYNDQGTGTVKGPRTQGVAGIPKTDAALGANDASQWQLATVGDAEGSWTSTAGNIGSPGKSRFAPADGGTTPDWANVHINEVSSDNGATPVGDAIELANTGSTDVSIAGWLQIDSGAATAATTFSAKLADGTATTVVPAHGYVYFSSTKGLGSGGDSVKLYLPDGANGTAGTLVDSVDYTAGEAGTDEGNNFGAGAFARCPDGTGAFVSVKDKSFGASNAGACATPLTNPADGGTGGSPTLNCEPEAPSGTGTLPGTALTPAAWPGSADVTVSDKQCAWTTTTGPEGRDVSGLVFDPTNANVLYSVKNKSWVFRMVKQDGLWVADTTNGWSAGKQIFFPGSTDTATNQPDSEGLTVGPDGALYVTTERNNAANTIPLNSILRIDPTQPGTQLVATQQWNLTAEFPELHAGNKTEANLGFEGVTFVPDSYLTTNGFVDQSTGKTYRPADYPTHGSGLYFAALENDGKLYAYALNSDGSFHRVSVVDTGMGHVMDVAFDADTQRIWALCDNTCGVVSTVLKVSSTGAIVPEVAYSKPAGLPVDNLEGFALAPSSTCIDGTKEAVWSDDGVYGSGPGSAGEGHALYSGRISCDLKLGEQGVPPVNAPAPALTLSVGSGTVGDRITVTAAHLTPGTAVSFVFNSTPVLLGSATAGPDGTLSFTFAVPNVAAGAHTITASIGGTVVASAPFTIVAAATGVTAVAATGGTGTSALASTGSDLSGTAIIAALALLLAGAGMLIRRRTRAQAVGD</sequence>
<dbReference type="InterPro" id="IPR001322">
    <property type="entry name" value="Lamin_tail_dom"/>
</dbReference>
<keyword evidence="3" id="KW-0732">Signal</keyword>
<keyword evidence="2" id="KW-1133">Transmembrane helix</keyword>
<evidence type="ECO:0000256" key="3">
    <source>
        <dbReference type="SAM" id="SignalP"/>
    </source>
</evidence>
<feature type="domain" description="LTD" evidence="4">
    <location>
        <begin position="25"/>
        <end position="151"/>
    </location>
</feature>
<evidence type="ECO:0000259" key="4">
    <source>
        <dbReference type="PROSITE" id="PS51841"/>
    </source>
</evidence>
<dbReference type="Pfam" id="PF00932">
    <property type="entry name" value="LTD"/>
    <property type="match status" value="2"/>
</dbReference>
<feature type="transmembrane region" description="Helical" evidence="2">
    <location>
        <begin position="863"/>
        <end position="883"/>
    </location>
</feature>
<organism evidence="5 6">
    <name type="scientific">Leifsonia aquatica</name>
    <name type="common">Corynebacterium aquaticum</name>
    <dbReference type="NCBI Taxonomy" id="144185"/>
    <lineage>
        <taxon>Bacteria</taxon>
        <taxon>Bacillati</taxon>
        <taxon>Actinomycetota</taxon>
        <taxon>Actinomycetes</taxon>
        <taxon>Micrococcales</taxon>
        <taxon>Microbacteriaceae</taxon>
        <taxon>Leifsonia</taxon>
    </lineage>
</organism>
<dbReference type="AlphaFoldDB" id="A0A7W4UYE6"/>
<accession>A0A7W4UYE6</accession>
<evidence type="ECO:0000313" key="5">
    <source>
        <dbReference type="EMBL" id="MBB2968252.1"/>
    </source>
</evidence>
<feature type="signal peptide" evidence="3">
    <location>
        <begin position="1"/>
        <end position="31"/>
    </location>
</feature>
<feature type="region of interest" description="Disordered" evidence="1">
    <location>
        <begin position="378"/>
        <end position="399"/>
    </location>
</feature>
<gene>
    <name evidence="5" type="ORF">FHX33_003022</name>
</gene>
<evidence type="ECO:0000256" key="1">
    <source>
        <dbReference type="SAM" id="MobiDB-lite"/>
    </source>
</evidence>
<evidence type="ECO:0000313" key="6">
    <source>
        <dbReference type="Proteomes" id="UP000538196"/>
    </source>
</evidence>
<keyword evidence="6" id="KW-1185">Reference proteome</keyword>
<dbReference type="InterPro" id="IPR027372">
    <property type="entry name" value="Phytase-like_dom"/>
</dbReference>
<protein>
    <submittedName>
        <fullName evidence="5">LPXTG-motif cell wall-anchored protein</fullName>
    </submittedName>
</protein>
<name>A0A7W4UYE6_LEIAQ</name>
<evidence type="ECO:0000256" key="2">
    <source>
        <dbReference type="SAM" id="Phobius"/>
    </source>
</evidence>
<dbReference type="EMBL" id="JACHVP010000003">
    <property type="protein sequence ID" value="MBB2968252.1"/>
    <property type="molecule type" value="Genomic_DNA"/>
</dbReference>
<dbReference type="RefSeq" id="WP_021761641.1">
    <property type="nucleotide sequence ID" value="NZ_JACHVP010000003.1"/>
</dbReference>
<feature type="domain" description="LTD" evidence="4">
    <location>
        <begin position="206"/>
        <end position="328"/>
    </location>
</feature>
<keyword evidence="2" id="KW-0472">Membrane</keyword>
<comment type="caution">
    <text evidence="5">The sequence shown here is derived from an EMBL/GenBank/DDBJ whole genome shotgun (WGS) entry which is preliminary data.</text>
</comment>
<dbReference type="Proteomes" id="UP000538196">
    <property type="component" value="Unassembled WGS sequence"/>
</dbReference>
<dbReference type="Pfam" id="PF13449">
    <property type="entry name" value="Phytase-like"/>
    <property type="match status" value="1"/>
</dbReference>